<dbReference type="KEGG" id="esa:ESA_02815"/>
<dbReference type="Gene3D" id="1.10.287.950">
    <property type="entry name" value="Methyl-accepting chemotaxis protein"/>
    <property type="match status" value="1"/>
</dbReference>
<accession>A7MFN8</accession>
<dbReference type="GO" id="GO:0007165">
    <property type="term" value="P:signal transduction"/>
    <property type="evidence" value="ECO:0007669"/>
    <property type="project" value="UniProtKB-KW"/>
</dbReference>
<evidence type="ECO:0000256" key="5">
    <source>
        <dbReference type="ARBA" id="ARBA00022692"/>
    </source>
</evidence>
<dbReference type="AlphaFoldDB" id="A7MFN8"/>
<feature type="domain" description="Methyl-accepting transducer" evidence="13">
    <location>
        <begin position="401"/>
        <end position="630"/>
    </location>
</feature>
<dbReference type="Pfam" id="PF00015">
    <property type="entry name" value="MCPsignal"/>
    <property type="match status" value="1"/>
</dbReference>
<keyword evidence="4" id="KW-0145">Chemotaxis</keyword>
<dbReference type="InterPro" id="IPR004090">
    <property type="entry name" value="Chemotax_Me-accpt_rcpt"/>
</dbReference>
<name>A7MFN8_CROS8</name>
<proteinExistence type="inferred from homology"/>
<keyword evidence="16" id="KW-1185">Reference proteome</keyword>
<dbReference type="InterPro" id="IPR033479">
    <property type="entry name" value="dCache_1"/>
</dbReference>
<dbReference type="PRINTS" id="PR00260">
    <property type="entry name" value="CHEMTRNSDUCR"/>
</dbReference>
<evidence type="ECO:0000256" key="11">
    <source>
        <dbReference type="SAM" id="MobiDB-lite"/>
    </source>
</evidence>
<dbReference type="HOGENOM" id="CLU_000445_107_12_6"/>
<keyword evidence="6 12" id="KW-1133">Transmembrane helix</keyword>
<sequence>MKNPLILSRKITMLKTTQARFIFLLCLFLAALSGITALVIHFFVTPEIKRTETRIIRYEVDNVAFSIVEQMNRVQAQMRSVTQSVAAMQSDEIDRLLPALVDQYQDVNVFGGGVWPLPEKREAGRNKFSTFFARNASNQLEVNTYWNSDAAPNYYEQVWYKAGLNSPASHCAWANAYQDDASPQPRTNCAMVITKDGQPWGVATIDVTLGFFNQLAKQMNDAISGRVLIVEADGKIVGDAAQVGKTASLKKLADLGDDPMAQTVQKALSTFRPGEKTEQEYDQDGDSHTVMLQSIKGSPWIIAVDLPTALLTAQTDTILARLSMVQIPMLLLLLGVLVLFIRSMMGKLADLNRNISRLSAGGADLTQRLEPTSSPEFNAIINSFNGVIDYLQTMLRQVSDSARALSSASQQISGGNQDLSARTEDQASSIEETAASMEQLTSTVRQNADNAAHANELAHQASQVAERGGNVVREVVSTMSAIQSSSGKVVDIIAVIDSIAFQTNILALNAAVEAARAGEQGRGFAVVASEVRSLAQRSAQSAREIKQLIENSASNVEVGTKLVNEAGATMDELLSGVRNVTTLMGEIMSSSREQSAGISQVNLAINQLDSATQQNAALVQEVSAASHSMTEQTQQLDRVVAGFRL</sequence>
<dbReference type="Gene3D" id="3.30.450.20">
    <property type="entry name" value="PAS domain"/>
    <property type="match status" value="1"/>
</dbReference>
<dbReference type="PROSITE" id="PS50111">
    <property type="entry name" value="CHEMOTAXIS_TRANSDUC_2"/>
    <property type="match status" value="1"/>
</dbReference>
<feature type="domain" description="HAMP" evidence="14">
    <location>
        <begin position="342"/>
        <end position="396"/>
    </location>
</feature>
<evidence type="ECO:0000256" key="9">
    <source>
        <dbReference type="ARBA" id="ARBA00029447"/>
    </source>
</evidence>
<keyword evidence="5 12" id="KW-0812">Transmembrane</keyword>
<dbReference type="InterPro" id="IPR004089">
    <property type="entry name" value="MCPsignal_dom"/>
</dbReference>
<comment type="similarity">
    <text evidence="9">Belongs to the methyl-accepting chemotaxis (MCP) protein family.</text>
</comment>
<dbReference type="GO" id="GO:0006935">
    <property type="term" value="P:chemotaxis"/>
    <property type="evidence" value="ECO:0007669"/>
    <property type="project" value="UniProtKB-KW"/>
</dbReference>
<organism evidence="15 16">
    <name type="scientific">Cronobacter sakazakii (strain ATCC BAA-894)</name>
    <name type="common">Enterobacter sakazakii</name>
    <dbReference type="NCBI Taxonomy" id="290339"/>
    <lineage>
        <taxon>Bacteria</taxon>
        <taxon>Pseudomonadati</taxon>
        <taxon>Pseudomonadota</taxon>
        <taxon>Gammaproteobacteria</taxon>
        <taxon>Enterobacterales</taxon>
        <taxon>Enterobacteriaceae</taxon>
        <taxon>Cronobacter</taxon>
    </lineage>
</organism>
<evidence type="ECO:0000256" key="12">
    <source>
        <dbReference type="SAM" id="Phobius"/>
    </source>
</evidence>
<evidence type="ECO:0008006" key="17">
    <source>
        <dbReference type="Google" id="ProtNLM"/>
    </source>
</evidence>
<gene>
    <name evidence="15" type="ordered locus">ESA_02815</name>
</gene>
<dbReference type="CDD" id="cd11386">
    <property type="entry name" value="MCP_signal"/>
    <property type="match status" value="1"/>
</dbReference>
<dbReference type="InterPro" id="IPR051310">
    <property type="entry name" value="MCP_chemotaxis"/>
</dbReference>
<dbReference type="EMBL" id="CP000783">
    <property type="protein sequence ID" value="ABU78045.1"/>
    <property type="molecule type" value="Genomic_DNA"/>
</dbReference>
<evidence type="ECO:0000313" key="16">
    <source>
        <dbReference type="Proteomes" id="UP000000260"/>
    </source>
</evidence>
<keyword evidence="2" id="KW-1003">Cell membrane</keyword>
<dbReference type="PROSITE" id="PS50885">
    <property type="entry name" value="HAMP"/>
    <property type="match status" value="1"/>
</dbReference>
<evidence type="ECO:0000313" key="15">
    <source>
        <dbReference type="EMBL" id="ABU78045.1"/>
    </source>
</evidence>
<keyword evidence="3" id="KW-0488">Methylation</keyword>
<evidence type="ECO:0000256" key="8">
    <source>
        <dbReference type="ARBA" id="ARBA00023224"/>
    </source>
</evidence>
<evidence type="ECO:0000256" key="6">
    <source>
        <dbReference type="ARBA" id="ARBA00022989"/>
    </source>
</evidence>
<dbReference type="PANTHER" id="PTHR43531:SF14">
    <property type="entry name" value="METHYL-ACCEPTING CHEMOTAXIS PROTEIN I-RELATED"/>
    <property type="match status" value="1"/>
</dbReference>
<keyword evidence="8 10" id="KW-0807">Transducer</keyword>
<dbReference type="GO" id="GO:0005886">
    <property type="term" value="C:plasma membrane"/>
    <property type="evidence" value="ECO:0007669"/>
    <property type="project" value="UniProtKB-SubCell"/>
</dbReference>
<evidence type="ECO:0000259" key="13">
    <source>
        <dbReference type="PROSITE" id="PS50111"/>
    </source>
</evidence>
<dbReference type="SMART" id="SM00283">
    <property type="entry name" value="MA"/>
    <property type="match status" value="1"/>
</dbReference>
<evidence type="ECO:0000256" key="3">
    <source>
        <dbReference type="ARBA" id="ARBA00022481"/>
    </source>
</evidence>
<dbReference type="PANTHER" id="PTHR43531">
    <property type="entry name" value="PROTEIN ICFG"/>
    <property type="match status" value="1"/>
</dbReference>
<feature type="region of interest" description="Disordered" evidence="11">
    <location>
        <begin position="409"/>
        <end position="434"/>
    </location>
</feature>
<dbReference type="Pfam" id="PF02743">
    <property type="entry name" value="dCache_1"/>
    <property type="match status" value="1"/>
</dbReference>
<dbReference type="InterPro" id="IPR003660">
    <property type="entry name" value="HAMP_dom"/>
</dbReference>
<reference evidence="15 16" key="1">
    <citation type="journal article" date="2010" name="PLoS ONE">
        <title>Genome sequence of Cronobacter sakazakii BAA-894 and comparative genomic hybridization analysis with other Cronobacter species.</title>
        <authorList>
            <person name="Kucerova E."/>
            <person name="Clifton S.W."/>
            <person name="Xia X.Q."/>
            <person name="Long F."/>
            <person name="Porwollik S."/>
            <person name="Fulton L."/>
            <person name="Fronick C."/>
            <person name="Minx P."/>
            <person name="Kyung K."/>
            <person name="Warren W."/>
            <person name="Fulton R."/>
            <person name="Feng D."/>
            <person name="Wollam A."/>
            <person name="Shah N."/>
            <person name="Bhonagiri V."/>
            <person name="Nash W.E."/>
            <person name="Hallsworth-Pepin K."/>
            <person name="Wilson R.K."/>
            <person name="McClelland M."/>
            <person name="Forsythe S.J."/>
        </authorList>
    </citation>
    <scope>NUCLEOTIDE SEQUENCE [LARGE SCALE GENOMIC DNA]</scope>
    <source>
        <strain evidence="15 16">ATCC BAA-894</strain>
    </source>
</reference>
<evidence type="ECO:0000256" key="1">
    <source>
        <dbReference type="ARBA" id="ARBA00004429"/>
    </source>
</evidence>
<dbReference type="SMART" id="SM00304">
    <property type="entry name" value="HAMP"/>
    <property type="match status" value="2"/>
</dbReference>
<dbReference type="Pfam" id="PF00672">
    <property type="entry name" value="HAMP"/>
    <property type="match status" value="1"/>
</dbReference>
<evidence type="ECO:0000256" key="7">
    <source>
        <dbReference type="ARBA" id="ARBA00023136"/>
    </source>
</evidence>
<protein>
    <recommendedName>
        <fullName evidence="17">Methyl-accepting chemotaxis protein</fullName>
    </recommendedName>
</protein>
<evidence type="ECO:0000256" key="10">
    <source>
        <dbReference type="PROSITE-ProRule" id="PRU00284"/>
    </source>
</evidence>
<evidence type="ECO:0000256" key="4">
    <source>
        <dbReference type="ARBA" id="ARBA00022500"/>
    </source>
</evidence>
<feature type="transmembrane region" description="Helical" evidence="12">
    <location>
        <begin position="21"/>
        <end position="44"/>
    </location>
</feature>
<dbReference type="GO" id="GO:0004888">
    <property type="term" value="F:transmembrane signaling receptor activity"/>
    <property type="evidence" value="ECO:0007669"/>
    <property type="project" value="InterPro"/>
</dbReference>
<comment type="subcellular location">
    <subcellularLocation>
        <location evidence="1">Cell inner membrane</location>
        <topology evidence="1">Multi-pass membrane protein</topology>
    </subcellularLocation>
</comment>
<keyword evidence="7 12" id="KW-0472">Membrane</keyword>
<evidence type="ECO:0000259" key="14">
    <source>
        <dbReference type="PROSITE" id="PS50885"/>
    </source>
</evidence>
<dbReference type="Proteomes" id="UP000000260">
    <property type="component" value="Chromosome"/>
</dbReference>
<dbReference type="SUPFAM" id="SSF58104">
    <property type="entry name" value="Methyl-accepting chemotaxis protein (MCP) signaling domain"/>
    <property type="match status" value="1"/>
</dbReference>
<evidence type="ECO:0000256" key="2">
    <source>
        <dbReference type="ARBA" id="ARBA00022475"/>
    </source>
</evidence>
<dbReference type="FunFam" id="1.10.287.950:FF:000001">
    <property type="entry name" value="Methyl-accepting chemotaxis sensory transducer"/>
    <property type="match status" value="1"/>
</dbReference>